<evidence type="ECO:0000256" key="2">
    <source>
        <dbReference type="SAM" id="Phobius"/>
    </source>
</evidence>
<keyword evidence="2" id="KW-0812">Transmembrane</keyword>
<dbReference type="EMBL" id="JANQDH010000012">
    <property type="protein sequence ID" value="MDH6059036.1"/>
    <property type="molecule type" value="Genomic_DNA"/>
</dbReference>
<dbReference type="Pfam" id="PF09991">
    <property type="entry name" value="DUF2232"/>
    <property type="match status" value="1"/>
</dbReference>
<feature type="region of interest" description="Disordered" evidence="1">
    <location>
        <begin position="1"/>
        <end position="22"/>
    </location>
</feature>
<dbReference type="Proteomes" id="UP001159387">
    <property type="component" value="Unassembled WGS sequence"/>
</dbReference>
<evidence type="ECO:0000313" key="3">
    <source>
        <dbReference type="EMBL" id="MDH6059036.1"/>
    </source>
</evidence>
<feature type="transmembrane region" description="Helical" evidence="2">
    <location>
        <begin position="133"/>
        <end position="153"/>
    </location>
</feature>
<reference evidence="3 4" key="1">
    <citation type="journal article" date="2023" name="J. Phycol.">
        <title>Chrysosporum ovalisporum is synonymous with the true-branching cyanobacterium Umezakia natans (Nostocales/Aphanizomenonaceae).</title>
        <authorList>
            <person name="McGregor G.B."/>
            <person name="Sendall B.C."/>
            <person name="Niiyama Y."/>
            <person name="Tuji A."/>
            <person name="Willis A."/>
        </authorList>
    </citation>
    <scope>NUCLEOTIDE SEQUENCE [LARGE SCALE GENOMIC DNA]</scope>
    <source>
        <strain evidence="3 4">ANA360D</strain>
    </source>
</reference>
<organism evidence="3 4">
    <name type="scientific">Chrysosporum bergii ANA360D</name>
    <dbReference type="NCBI Taxonomy" id="617107"/>
    <lineage>
        <taxon>Bacteria</taxon>
        <taxon>Bacillati</taxon>
        <taxon>Cyanobacteriota</taxon>
        <taxon>Cyanophyceae</taxon>
        <taxon>Nostocales</taxon>
        <taxon>Nodulariaceae</taxon>
        <taxon>Chrysosporum</taxon>
    </lineage>
</organism>
<comment type="caution">
    <text evidence="3">The sequence shown here is derived from an EMBL/GenBank/DDBJ whole genome shotgun (WGS) entry which is preliminary data.</text>
</comment>
<feature type="transmembrane region" description="Helical" evidence="2">
    <location>
        <begin position="110"/>
        <end position="126"/>
    </location>
</feature>
<name>A0AA43K9X8_9CYAN</name>
<gene>
    <name evidence="3" type="ORF">NWP17_01015</name>
</gene>
<sequence>MSISDSLPNEDPSLEPSNSLNKELNQEKLTTPRLKLDAPLRMVETAFLASAGSLIWLINLYFPLGPVLRIFFPLPIALVYLRWGKRAAWMAAVTSGLLLCVLIGPVRSVLFVMPFAFMGVLLGLTWHRRASWLVSITLGTLLGTLGVFFRLWLLSLFSGEDLWVYAINQVTELIDWAFMRLQLLATPSLFLIQMGAVLLIVFNNLIYLFMVHLAAWLLLERLGNSIPLPPQWVQALMDYEG</sequence>
<feature type="transmembrane region" description="Helical" evidence="2">
    <location>
        <begin position="88"/>
        <end position="104"/>
    </location>
</feature>
<evidence type="ECO:0000256" key="1">
    <source>
        <dbReference type="SAM" id="MobiDB-lite"/>
    </source>
</evidence>
<protein>
    <submittedName>
        <fullName evidence="3">DUF2232 domain-containing protein</fullName>
    </submittedName>
</protein>
<accession>A0AA43K9X8</accession>
<keyword evidence="2" id="KW-0472">Membrane</keyword>
<evidence type="ECO:0000313" key="4">
    <source>
        <dbReference type="Proteomes" id="UP001159387"/>
    </source>
</evidence>
<feature type="transmembrane region" description="Helical" evidence="2">
    <location>
        <begin position="190"/>
        <end position="219"/>
    </location>
</feature>
<dbReference type="InterPro" id="IPR018710">
    <property type="entry name" value="DUF2232"/>
</dbReference>
<proteinExistence type="predicted"/>
<keyword evidence="4" id="KW-1185">Reference proteome</keyword>
<dbReference type="RefSeq" id="WP_280653056.1">
    <property type="nucleotide sequence ID" value="NZ_JANQDH010000012.1"/>
</dbReference>
<dbReference type="PANTHER" id="PTHR37185">
    <property type="entry name" value="MEMBRANE PROTEIN"/>
    <property type="match status" value="1"/>
</dbReference>
<dbReference type="PANTHER" id="PTHR37185:SF3">
    <property type="entry name" value="MEMBRANE PROTEIN"/>
    <property type="match status" value="1"/>
</dbReference>
<dbReference type="AlphaFoldDB" id="A0AA43K9X8"/>
<feature type="transmembrane region" description="Helical" evidence="2">
    <location>
        <begin position="64"/>
        <end position="81"/>
    </location>
</feature>
<keyword evidence="2" id="KW-1133">Transmembrane helix</keyword>